<dbReference type="EMBL" id="JACXTE010000006">
    <property type="protein sequence ID" value="MBD3708833.1"/>
    <property type="molecule type" value="Genomic_DNA"/>
</dbReference>
<dbReference type="Proteomes" id="UP000609027">
    <property type="component" value="Unassembled WGS sequence"/>
</dbReference>
<proteinExistence type="predicted"/>
<keyword evidence="2" id="KW-1133">Transmembrane helix</keyword>
<feature type="region of interest" description="Disordered" evidence="1">
    <location>
        <begin position="40"/>
        <end position="59"/>
    </location>
</feature>
<organism evidence="3 5">
    <name type="scientific">Klebsiella pneumoniae</name>
    <dbReference type="NCBI Taxonomy" id="573"/>
    <lineage>
        <taxon>Bacteria</taxon>
        <taxon>Pseudomonadati</taxon>
        <taxon>Pseudomonadota</taxon>
        <taxon>Gammaproteobacteria</taxon>
        <taxon>Enterobacterales</taxon>
        <taxon>Enterobacteriaceae</taxon>
        <taxon>Klebsiella/Raoultella group</taxon>
        <taxon>Klebsiella</taxon>
        <taxon>Klebsiella pneumoniae complex</taxon>
    </lineage>
</organism>
<dbReference type="Proteomes" id="UP000657739">
    <property type="component" value="Unassembled WGS sequence"/>
</dbReference>
<dbReference type="AlphaFoldDB" id="A0A927DK97"/>
<evidence type="ECO:0000313" key="5">
    <source>
        <dbReference type="Proteomes" id="UP000657739"/>
    </source>
</evidence>
<reference evidence="3" key="1">
    <citation type="submission" date="2020-07" db="EMBL/GenBank/DDBJ databases">
        <title>Clinical and genomic characterization of carbapenemase-producing Enterobacterales causing secondary infections during the COVID-19 crisis at a New York City hospital.</title>
        <authorList>
            <person name="Gomez-Simmonds A."/>
            <person name="Annavajhala M.K."/>
            <person name="Uhlemann A.-C."/>
        </authorList>
    </citation>
    <scope>NUCLEOTIDE SEQUENCE</scope>
    <source>
        <strain evidence="3">NK1593</strain>
        <strain evidence="4">NK1607</strain>
    </source>
</reference>
<dbReference type="EMBL" id="JACXTJ010000008">
    <property type="protein sequence ID" value="MBD3721821.1"/>
    <property type="molecule type" value="Genomic_DNA"/>
</dbReference>
<keyword evidence="2" id="KW-0812">Transmembrane</keyword>
<evidence type="ECO:0000313" key="4">
    <source>
        <dbReference type="EMBL" id="MBD3721821.1"/>
    </source>
</evidence>
<name>A0A927DK97_KLEPN</name>
<protein>
    <submittedName>
        <fullName evidence="3">Conjugal transfer protein TraB</fullName>
    </submittedName>
</protein>
<accession>A0A927DK97</accession>
<gene>
    <name evidence="3" type="ORF">IE987_31035</name>
    <name evidence="4" type="ORF">IE992_29970</name>
</gene>
<evidence type="ECO:0000256" key="1">
    <source>
        <dbReference type="SAM" id="MobiDB-lite"/>
    </source>
</evidence>
<sequence>MANFNTLIKRKQYIWLGLILAGGAAAVGGGLYLSDLNMSSDEEAPAQGEPAPDMTGVVDSSFNSKVEQHATTEMQATAADLNKRFDSLQGGSGPTE</sequence>
<evidence type="ECO:0000256" key="2">
    <source>
        <dbReference type="SAM" id="Phobius"/>
    </source>
</evidence>
<feature type="transmembrane region" description="Helical" evidence="2">
    <location>
        <begin position="12"/>
        <end position="33"/>
    </location>
</feature>
<keyword evidence="2" id="KW-0472">Membrane</keyword>
<comment type="caution">
    <text evidence="3">The sequence shown here is derived from an EMBL/GenBank/DDBJ whole genome shotgun (WGS) entry which is preliminary data.</text>
</comment>
<evidence type="ECO:0000313" key="3">
    <source>
        <dbReference type="EMBL" id="MBD3708833.1"/>
    </source>
</evidence>